<name>A0ABR2GWZ3_9EUKA</name>
<sequence length="632" mass="71668">MTYLFDLIFKNEEIKRMFSIVIDPSISCFDNLSGSHSLQTIQTILSSLATLDIHCFDLIIAGNPKPIIICSDVGTIYALSNKSTLYDSLFSALQKPVQNPDLASAIHTAFDLGRLRSSDYTSVLFVLTNGMYESSERSRIINSVNMCVQNGISTFGIGIGVYPKGIEKLFLQVAFSPNPSNVMKAVASLYGDNISTSKQMLPITIAAPNHKEIRDAMKLIIDNAKEPIFKSLIDEMKDITPYLDAFEDTYNQEQEIYDLKTGYKNPVGKNTEMYIKDLFNTQKILIVMLWDYTLNPDHEEHFVHPEYISKPSKDGIDCIKTAVEFYGISLTIVQNYEDAIKELTKETTPGFCDYYATWVFCGPPYPMLPKVSNSPDPNVDLVGQFNDVLIQFWHNGGSIVFWAEGEPLNFQVNLFLEEVIFENNEKTKLRIHGEHKGEGYLKPDPSGTLQNNSTFNRHPNIFKQCQRPMLSNNIGRIFEGISIGYADSDKIYPFKPFSKDSEGGISALFYPANIKTGTGDIIIDCGYTKCFTKMETDGTSLYIQNIAGWTARPEVHLIVDGKQPHEWRPKAVRIDKIDQEVFWTRFQVEPIEDLDKLKRLWAIDSSESVRNNDFYHNELKKLIGPNRQGDEF</sequence>
<comment type="caution">
    <text evidence="1">The sequence shown here is derived from an EMBL/GenBank/DDBJ whole genome shotgun (WGS) entry which is preliminary data.</text>
</comment>
<proteinExistence type="predicted"/>
<reference evidence="1 2" key="1">
    <citation type="submission" date="2024-04" db="EMBL/GenBank/DDBJ databases">
        <title>Tritrichomonas musculus Genome.</title>
        <authorList>
            <person name="Alves-Ferreira E."/>
            <person name="Grigg M."/>
            <person name="Lorenzi H."/>
            <person name="Galac M."/>
        </authorList>
    </citation>
    <scope>NUCLEOTIDE SEQUENCE [LARGE SCALE GENOMIC DNA]</scope>
    <source>
        <strain evidence="1 2">EAF2021</strain>
    </source>
</reference>
<dbReference type="InterPro" id="IPR036465">
    <property type="entry name" value="vWFA_dom_sf"/>
</dbReference>
<protein>
    <recommendedName>
        <fullName evidence="3">VWFA domain-containing protein</fullName>
    </recommendedName>
</protein>
<evidence type="ECO:0000313" key="1">
    <source>
        <dbReference type="EMBL" id="KAK8838435.1"/>
    </source>
</evidence>
<gene>
    <name evidence="1" type="ORF">M9Y10_033061</name>
</gene>
<accession>A0ABR2GWZ3</accession>
<dbReference type="Proteomes" id="UP001470230">
    <property type="component" value="Unassembled WGS sequence"/>
</dbReference>
<evidence type="ECO:0008006" key="3">
    <source>
        <dbReference type="Google" id="ProtNLM"/>
    </source>
</evidence>
<dbReference type="SUPFAM" id="SSF53300">
    <property type="entry name" value="vWA-like"/>
    <property type="match status" value="1"/>
</dbReference>
<organism evidence="1 2">
    <name type="scientific">Tritrichomonas musculus</name>
    <dbReference type="NCBI Taxonomy" id="1915356"/>
    <lineage>
        <taxon>Eukaryota</taxon>
        <taxon>Metamonada</taxon>
        <taxon>Parabasalia</taxon>
        <taxon>Tritrichomonadida</taxon>
        <taxon>Tritrichomonadidae</taxon>
        <taxon>Tritrichomonas</taxon>
    </lineage>
</organism>
<dbReference type="EMBL" id="JAPFFF010000055">
    <property type="protein sequence ID" value="KAK8838435.1"/>
    <property type="molecule type" value="Genomic_DNA"/>
</dbReference>
<evidence type="ECO:0000313" key="2">
    <source>
        <dbReference type="Proteomes" id="UP001470230"/>
    </source>
</evidence>
<keyword evidence="2" id="KW-1185">Reference proteome</keyword>